<dbReference type="PANTHER" id="PTHR36710:SF4">
    <property type="entry name" value="PLANT INVERTASE_PECTIN METHYLESTERASE INHIBITOR SUPERFAMILY PROTEIN"/>
    <property type="match status" value="1"/>
</dbReference>
<dbReference type="PANTHER" id="PTHR36710">
    <property type="entry name" value="PECTINESTERASE INHIBITOR-LIKE"/>
    <property type="match status" value="1"/>
</dbReference>
<keyword evidence="2" id="KW-1015">Disulfide bond</keyword>
<evidence type="ECO:0000313" key="5">
    <source>
        <dbReference type="EMBL" id="KAL2320306.1"/>
    </source>
</evidence>
<dbReference type="SUPFAM" id="SSF101148">
    <property type="entry name" value="Plant invertase/pectin methylesterase inhibitor"/>
    <property type="match status" value="1"/>
</dbReference>
<comment type="caution">
    <text evidence="5">The sequence shown here is derived from an EMBL/GenBank/DDBJ whole genome shotgun (WGS) entry which is preliminary data.</text>
</comment>
<dbReference type="InterPro" id="IPR052421">
    <property type="entry name" value="PCW_Enzyme_Inhibitor"/>
</dbReference>
<evidence type="ECO:0000256" key="4">
    <source>
        <dbReference type="SAM" id="SignalP"/>
    </source>
</evidence>
<evidence type="ECO:0000256" key="2">
    <source>
        <dbReference type="ARBA" id="ARBA00023157"/>
    </source>
</evidence>
<reference evidence="5 6" key="1">
    <citation type="submission" date="2024-08" db="EMBL/GenBank/DDBJ databases">
        <title>Insights into the chromosomal genome structure of Flemingia macrophylla.</title>
        <authorList>
            <person name="Ding Y."/>
            <person name="Zhao Y."/>
            <person name="Bi W."/>
            <person name="Wu M."/>
            <person name="Zhao G."/>
            <person name="Gong Y."/>
            <person name="Li W."/>
            <person name="Zhang P."/>
        </authorList>
    </citation>
    <scope>NUCLEOTIDE SEQUENCE [LARGE SCALE GENOMIC DNA]</scope>
    <source>
        <strain evidence="5">DYQJB</strain>
        <tissue evidence="5">Leaf</tissue>
    </source>
</reference>
<gene>
    <name evidence="5" type="ORF">Fmac_029275</name>
</gene>
<evidence type="ECO:0000256" key="3">
    <source>
        <dbReference type="ARBA" id="ARBA00038471"/>
    </source>
</evidence>
<dbReference type="Proteomes" id="UP001603857">
    <property type="component" value="Unassembled WGS sequence"/>
</dbReference>
<organism evidence="5 6">
    <name type="scientific">Flemingia macrophylla</name>
    <dbReference type="NCBI Taxonomy" id="520843"/>
    <lineage>
        <taxon>Eukaryota</taxon>
        <taxon>Viridiplantae</taxon>
        <taxon>Streptophyta</taxon>
        <taxon>Embryophyta</taxon>
        <taxon>Tracheophyta</taxon>
        <taxon>Spermatophyta</taxon>
        <taxon>Magnoliopsida</taxon>
        <taxon>eudicotyledons</taxon>
        <taxon>Gunneridae</taxon>
        <taxon>Pentapetalae</taxon>
        <taxon>rosids</taxon>
        <taxon>fabids</taxon>
        <taxon>Fabales</taxon>
        <taxon>Fabaceae</taxon>
        <taxon>Papilionoideae</taxon>
        <taxon>50 kb inversion clade</taxon>
        <taxon>NPAAA clade</taxon>
        <taxon>indigoferoid/millettioid clade</taxon>
        <taxon>Phaseoleae</taxon>
        <taxon>Flemingia</taxon>
    </lineage>
</organism>
<keyword evidence="1 4" id="KW-0732">Signal</keyword>
<evidence type="ECO:0008006" key="7">
    <source>
        <dbReference type="Google" id="ProtNLM"/>
    </source>
</evidence>
<evidence type="ECO:0000313" key="6">
    <source>
        <dbReference type="Proteomes" id="UP001603857"/>
    </source>
</evidence>
<feature type="chain" id="PRO_5044793524" description="Pectinesterase inhibitor domain-containing protein" evidence="4">
    <location>
        <begin position="28"/>
        <end position="177"/>
    </location>
</feature>
<accession>A0ABD1L9V7</accession>
<protein>
    <recommendedName>
        <fullName evidence="7">Pectinesterase inhibitor domain-containing protein</fullName>
    </recommendedName>
</protein>
<comment type="similarity">
    <text evidence="3">Belongs to the PMEI family.</text>
</comment>
<dbReference type="Gene3D" id="1.20.140.40">
    <property type="entry name" value="Invertase/pectin methylesterase inhibitor family protein"/>
    <property type="match status" value="1"/>
</dbReference>
<sequence>MMHSIVRYPLLPSLLLAGFLFSLLCSARTVTVGDICPKHPNPNNCDIIMMTIPGITEGADIDRLSSYFIRLGLSKTFDSVTLITEIIANSTDTQLELRYNSCTMDHTDAAIYLSEVRSSFSSGNFDAMKSNCAVVIKDVQDCDTKAYDSPPLRMMNQGLVDVTNIVVILADFLAGKY</sequence>
<keyword evidence="6" id="KW-1185">Reference proteome</keyword>
<dbReference type="AlphaFoldDB" id="A0ABD1L9V7"/>
<dbReference type="InterPro" id="IPR034086">
    <property type="entry name" value="PMEI_plant"/>
</dbReference>
<feature type="signal peptide" evidence="4">
    <location>
        <begin position="1"/>
        <end position="27"/>
    </location>
</feature>
<evidence type="ECO:0000256" key="1">
    <source>
        <dbReference type="ARBA" id="ARBA00022729"/>
    </source>
</evidence>
<name>A0ABD1L9V7_9FABA</name>
<proteinExistence type="inferred from homology"/>
<dbReference type="CDD" id="cd15797">
    <property type="entry name" value="PMEI"/>
    <property type="match status" value="1"/>
</dbReference>
<dbReference type="InterPro" id="IPR035513">
    <property type="entry name" value="Invertase/methylesterase_inhib"/>
</dbReference>
<dbReference type="EMBL" id="JBGMDY010000010">
    <property type="protein sequence ID" value="KAL2320306.1"/>
    <property type="molecule type" value="Genomic_DNA"/>
</dbReference>